<dbReference type="SMART" id="SM00448">
    <property type="entry name" value="REC"/>
    <property type="match status" value="1"/>
</dbReference>
<dbReference type="SUPFAM" id="SSF55874">
    <property type="entry name" value="ATPase domain of HSP90 chaperone/DNA topoisomerase II/histidine kinase"/>
    <property type="match status" value="1"/>
</dbReference>
<accession>A0ABM8AVB6</accession>
<dbReference type="PANTHER" id="PTHR45339:SF1">
    <property type="entry name" value="HYBRID SIGNAL TRANSDUCTION HISTIDINE KINASE J"/>
    <property type="match status" value="1"/>
</dbReference>
<reference evidence="17" key="1">
    <citation type="submission" date="2022-08" db="EMBL/GenBank/DDBJ databases">
        <title>Genome Sequence of the sulphate-reducing bacterium, Pseudodesulfovibrio portus JCM14722.</title>
        <authorList>
            <person name="Kondo R."/>
            <person name="Kataoka T."/>
        </authorList>
    </citation>
    <scope>NUCLEOTIDE SEQUENCE</scope>
    <source>
        <strain evidence="17">JCM 14722</strain>
    </source>
</reference>
<dbReference type="CDD" id="cd17546">
    <property type="entry name" value="REC_hyHK_CKI1_RcsC-like"/>
    <property type="match status" value="1"/>
</dbReference>
<dbReference type="SUPFAM" id="SSF47384">
    <property type="entry name" value="Homodimeric domain of signal transducing histidine kinase"/>
    <property type="match status" value="1"/>
</dbReference>
<dbReference type="Pfam" id="PF00512">
    <property type="entry name" value="HisKA"/>
    <property type="match status" value="1"/>
</dbReference>
<dbReference type="InterPro" id="IPR003661">
    <property type="entry name" value="HisK_dim/P_dom"/>
</dbReference>
<proteinExistence type="predicted"/>
<dbReference type="SUPFAM" id="SSF55785">
    <property type="entry name" value="PYP-like sensor domain (PAS domain)"/>
    <property type="match status" value="1"/>
</dbReference>
<dbReference type="PROSITE" id="PS50113">
    <property type="entry name" value="PAC"/>
    <property type="match status" value="1"/>
</dbReference>
<dbReference type="InterPro" id="IPR005467">
    <property type="entry name" value="His_kinase_dom"/>
</dbReference>
<evidence type="ECO:0000256" key="9">
    <source>
        <dbReference type="ARBA" id="ARBA00022989"/>
    </source>
</evidence>
<dbReference type="PANTHER" id="PTHR45339">
    <property type="entry name" value="HYBRID SIGNAL TRANSDUCTION HISTIDINE KINASE J"/>
    <property type="match status" value="1"/>
</dbReference>
<feature type="modified residue" description="4-aspartylphosphate" evidence="12">
    <location>
        <position position="1034"/>
    </location>
</feature>
<evidence type="ECO:0000256" key="4">
    <source>
        <dbReference type="ARBA" id="ARBA00022475"/>
    </source>
</evidence>
<protein>
    <recommendedName>
        <fullName evidence="3">histidine kinase</fullName>
        <ecNumber evidence="3">2.7.13.3</ecNumber>
    </recommendedName>
</protein>
<dbReference type="SMART" id="SM01049">
    <property type="entry name" value="Cache_2"/>
    <property type="match status" value="1"/>
</dbReference>
<evidence type="ECO:0000256" key="13">
    <source>
        <dbReference type="SAM" id="Phobius"/>
    </source>
</evidence>
<gene>
    <name evidence="17" type="ORF">JCM14722_30220</name>
</gene>
<comment type="catalytic activity">
    <reaction evidence="1">
        <text>ATP + protein L-histidine = ADP + protein N-phospho-L-histidine.</text>
        <dbReference type="EC" id="2.7.13.3"/>
    </reaction>
</comment>
<keyword evidence="5 12" id="KW-0597">Phosphoprotein</keyword>
<evidence type="ECO:0000256" key="12">
    <source>
        <dbReference type="PROSITE-ProRule" id="PRU00169"/>
    </source>
</evidence>
<evidence type="ECO:0000256" key="11">
    <source>
        <dbReference type="ARBA" id="ARBA00023136"/>
    </source>
</evidence>
<dbReference type="Gene3D" id="1.10.287.130">
    <property type="match status" value="1"/>
</dbReference>
<evidence type="ECO:0000256" key="6">
    <source>
        <dbReference type="ARBA" id="ARBA00022679"/>
    </source>
</evidence>
<dbReference type="InterPro" id="IPR036890">
    <property type="entry name" value="HATPase_C_sf"/>
</dbReference>
<dbReference type="CDD" id="cd00130">
    <property type="entry name" value="PAS"/>
    <property type="match status" value="1"/>
</dbReference>
<dbReference type="EC" id="2.7.13.3" evidence="3"/>
<feature type="transmembrane region" description="Helical" evidence="13">
    <location>
        <begin position="22"/>
        <end position="41"/>
    </location>
</feature>
<dbReference type="SUPFAM" id="SSF55781">
    <property type="entry name" value="GAF domain-like"/>
    <property type="match status" value="1"/>
</dbReference>
<dbReference type="Gene3D" id="3.40.50.2300">
    <property type="match status" value="1"/>
</dbReference>
<dbReference type="CDD" id="cd16922">
    <property type="entry name" value="HATPase_EvgS-ArcB-TorS-like"/>
    <property type="match status" value="1"/>
</dbReference>
<dbReference type="InterPro" id="IPR011006">
    <property type="entry name" value="CheY-like_superfamily"/>
</dbReference>
<dbReference type="Pfam" id="PF08269">
    <property type="entry name" value="dCache_2"/>
    <property type="match status" value="1"/>
</dbReference>
<feature type="domain" description="Histidine kinase" evidence="14">
    <location>
        <begin position="741"/>
        <end position="963"/>
    </location>
</feature>
<dbReference type="Pfam" id="PF00072">
    <property type="entry name" value="Response_reg"/>
    <property type="match status" value="1"/>
</dbReference>
<organism evidence="17 18">
    <name type="scientific">Pseudodesulfovibrio portus</name>
    <dbReference type="NCBI Taxonomy" id="231439"/>
    <lineage>
        <taxon>Bacteria</taxon>
        <taxon>Pseudomonadati</taxon>
        <taxon>Thermodesulfobacteriota</taxon>
        <taxon>Desulfovibrionia</taxon>
        <taxon>Desulfovibrionales</taxon>
        <taxon>Desulfovibrionaceae</taxon>
    </lineage>
</organism>
<name>A0ABM8AVB6_9BACT</name>
<dbReference type="InterPro" id="IPR036097">
    <property type="entry name" value="HisK_dim/P_sf"/>
</dbReference>
<keyword evidence="4" id="KW-1003">Cell membrane</keyword>
<dbReference type="Gene3D" id="3.30.450.20">
    <property type="entry name" value="PAS domain"/>
    <property type="match status" value="3"/>
</dbReference>
<dbReference type="Proteomes" id="UP001061361">
    <property type="component" value="Chromosome"/>
</dbReference>
<evidence type="ECO:0000259" key="14">
    <source>
        <dbReference type="PROSITE" id="PS50109"/>
    </source>
</evidence>
<dbReference type="InterPro" id="IPR001789">
    <property type="entry name" value="Sig_transdc_resp-reg_receiver"/>
</dbReference>
<dbReference type="InterPro" id="IPR033480">
    <property type="entry name" value="sCache_2"/>
</dbReference>
<dbReference type="InterPro" id="IPR000700">
    <property type="entry name" value="PAS-assoc_C"/>
</dbReference>
<dbReference type="PRINTS" id="PR00344">
    <property type="entry name" value="BCTRLSENSOR"/>
</dbReference>
<evidence type="ECO:0000256" key="5">
    <source>
        <dbReference type="ARBA" id="ARBA00022553"/>
    </source>
</evidence>
<dbReference type="RefSeq" id="WP_264982374.1">
    <property type="nucleotide sequence ID" value="NZ_AP026708.1"/>
</dbReference>
<dbReference type="SMART" id="SM00387">
    <property type="entry name" value="HATPase_c"/>
    <property type="match status" value="1"/>
</dbReference>
<evidence type="ECO:0000256" key="10">
    <source>
        <dbReference type="ARBA" id="ARBA00023012"/>
    </source>
</evidence>
<dbReference type="SUPFAM" id="SSF52172">
    <property type="entry name" value="CheY-like"/>
    <property type="match status" value="1"/>
</dbReference>
<sequence>MIYAIGTTMTPSFIKILLRNNLVVAAILFILLGTLFAGLTYQDHLANVELFEKRHIADHRNALTEKVTWCAQFVETERVQGKKRLETQLRNMVGEAAKIITSITRSGIPRSSREFTLEIAREALRPIRFLNGRGYFFMLDLTGENILSAVHPEMEGKNMLEAADSRGGFVVRDILRIATENGEGFYEYQWTKPGVSGNNHRKLSYVKYIPELDVVVGTGDYLEDYELDLQQHILTALENVGSDADQYLFAGTFDGVSLLGPATGRNMLHVRDVDGVEVVKELIHAARDGGAFVAYTLPAENGGHSPHRELGYAIALHDWGWYIGAGTSLEHLDRELLLAKAHLEQRFLKYTATALLIVLIITACTYSITRRVVIKVKDNIDGLSDSFEKATRIGATLSSTDATYGEFQRVKDSANRMILFQQKARHLEKVLLEINQHSQTSNTLAELLASIHKIMLRELGADNFFVALVDEEEDTLVYQYCEDSTMSVCPTIENINDPRQKRLSLYPLRQDRQVLLSKAEIQRLLENGTVVMHGVIPETWLGVPLRVRGEIKGVMVIQDYDKPNSYSRMDQQLIAACSDQIALGIERKRAEEALAQSKNDFESIFNNSQVGIMLLRGGRQLYRGNQRLADILGYESPDDMKSISMRDLHLSDSRFLEFGEKYYYKLTREDQIQVEYQLARKDGTPVWCSLGGKALNPANLDEGVVWVIDDIGPRKAMEEELKNVAEAANAANRAKSEFLANMSHEIRTPMNGVLGMLQLMQTTELNQEQKEYTDAAIRSSKRLTQLLTDILDLSRVEAGKLSIAAEPFNLPETLRQSIELFTPTARQAGLDLKLEPDPELPEFVTGDPYRLQQILANLIGNALKFTREGSVTVEAVPSPKGAINRTTVLFSIADTGIGIAQDQIEALFSPFMQLDDGIGRNFQGAGLGLSICKRLIDLMGGHIDIQSEPGKGTTVFFSIGFKPAETPPSEQTADTEPHDAVPALKVLLAEDDRVSAISAQRLMEKLGCTVVAVPDGIQALDTLKQQKFDAVLMDVQMPGMDGTEATRAIRSGEAGPDNRDIPIVALTAYAMAGDKAQFIEAGMTDYLAKPLDIGELEAMLKKISRTT</sequence>
<evidence type="ECO:0000256" key="3">
    <source>
        <dbReference type="ARBA" id="ARBA00012438"/>
    </source>
</evidence>
<dbReference type="Pfam" id="PF13185">
    <property type="entry name" value="GAF_2"/>
    <property type="match status" value="1"/>
</dbReference>
<evidence type="ECO:0000259" key="16">
    <source>
        <dbReference type="PROSITE" id="PS50113"/>
    </source>
</evidence>
<evidence type="ECO:0000256" key="2">
    <source>
        <dbReference type="ARBA" id="ARBA00004651"/>
    </source>
</evidence>
<dbReference type="InterPro" id="IPR004010">
    <property type="entry name" value="Double_Cache_2"/>
</dbReference>
<dbReference type="SMART" id="SM00065">
    <property type="entry name" value="GAF"/>
    <property type="match status" value="1"/>
</dbReference>
<dbReference type="InterPro" id="IPR004358">
    <property type="entry name" value="Sig_transdc_His_kin-like_C"/>
</dbReference>
<keyword evidence="11 13" id="KW-0472">Membrane</keyword>
<dbReference type="SMART" id="SM00388">
    <property type="entry name" value="HisKA"/>
    <property type="match status" value="1"/>
</dbReference>
<dbReference type="InterPro" id="IPR003594">
    <property type="entry name" value="HATPase_dom"/>
</dbReference>
<keyword evidence="6" id="KW-0808">Transferase</keyword>
<keyword evidence="10" id="KW-0902">Two-component regulatory system</keyword>
<dbReference type="InterPro" id="IPR029016">
    <property type="entry name" value="GAF-like_dom_sf"/>
</dbReference>
<dbReference type="EMBL" id="AP026708">
    <property type="protein sequence ID" value="BDQ35480.1"/>
    <property type="molecule type" value="Genomic_DNA"/>
</dbReference>
<dbReference type="Pfam" id="PF02518">
    <property type="entry name" value="HATPase_c"/>
    <property type="match status" value="1"/>
</dbReference>
<keyword evidence="9 13" id="KW-1133">Transmembrane helix</keyword>
<dbReference type="Gene3D" id="3.30.565.10">
    <property type="entry name" value="Histidine kinase-like ATPase, C-terminal domain"/>
    <property type="match status" value="1"/>
</dbReference>
<evidence type="ECO:0000313" key="17">
    <source>
        <dbReference type="EMBL" id="BDQ35480.1"/>
    </source>
</evidence>
<feature type="domain" description="PAC" evidence="16">
    <location>
        <begin position="672"/>
        <end position="723"/>
    </location>
</feature>
<dbReference type="NCBIfam" id="TIGR00229">
    <property type="entry name" value="sensory_box"/>
    <property type="match status" value="1"/>
</dbReference>
<dbReference type="PROSITE" id="PS50109">
    <property type="entry name" value="HIS_KIN"/>
    <property type="match status" value="1"/>
</dbReference>
<feature type="domain" description="Response regulatory" evidence="15">
    <location>
        <begin position="985"/>
        <end position="1104"/>
    </location>
</feature>
<dbReference type="InterPro" id="IPR000014">
    <property type="entry name" value="PAS"/>
</dbReference>
<keyword evidence="8" id="KW-0418">Kinase</keyword>
<dbReference type="InterPro" id="IPR003018">
    <property type="entry name" value="GAF"/>
</dbReference>
<evidence type="ECO:0000259" key="15">
    <source>
        <dbReference type="PROSITE" id="PS50110"/>
    </source>
</evidence>
<evidence type="ECO:0000313" key="18">
    <source>
        <dbReference type="Proteomes" id="UP001061361"/>
    </source>
</evidence>
<evidence type="ECO:0000256" key="7">
    <source>
        <dbReference type="ARBA" id="ARBA00022692"/>
    </source>
</evidence>
<dbReference type="PROSITE" id="PS50110">
    <property type="entry name" value="RESPONSE_REGULATORY"/>
    <property type="match status" value="1"/>
</dbReference>
<dbReference type="CDD" id="cd00082">
    <property type="entry name" value="HisKA"/>
    <property type="match status" value="1"/>
</dbReference>
<dbReference type="Gene3D" id="3.30.450.40">
    <property type="match status" value="1"/>
</dbReference>
<comment type="subcellular location">
    <subcellularLocation>
        <location evidence="2">Cell membrane</location>
        <topology evidence="2">Multi-pass membrane protein</topology>
    </subcellularLocation>
</comment>
<keyword evidence="7 13" id="KW-0812">Transmembrane</keyword>
<evidence type="ECO:0000256" key="1">
    <source>
        <dbReference type="ARBA" id="ARBA00000085"/>
    </source>
</evidence>
<evidence type="ECO:0000256" key="8">
    <source>
        <dbReference type="ARBA" id="ARBA00022777"/>
    </source>
</evidence>
<keyword evidence="18" id="KW-1185">Reference proteome</keyword>
<dbReference type="InterPro" id="IPR035965">
    <property type="entry name" value="PAS-like_dom_sf"/>
</dbReference>